<comment type="subcellular location">
    <subcellularLocation>
        <location evidence="1 6">Membrane</location>
        <topology evidence="1 6">Multi-pass membrane protein</topology>
    </subcellularLocation>
</comment>
<dbReference type="EC" id="3.4.21.105" evidence="6"/>
<dbReference type="GO" id="GO:0016020">
    <property type="term" value="C:membrane"/>
    <property type="evidence" value="ECO:0007669"/>
    <property type="project" value="UniProtKB-SubCell"/>
</dbReference>
<feature type="transmembrane region" description="Helical" evidence="6">
    <location>
        <begin position="346"/>
        <end position="368"/>
    </location>
</feature>
<dbReference type="InterPro" id="IPR022764">
    <property type="entry name" value="Peptidase_S54_rhomboid_dom"/>
</dbReference>
<comment type="function">
    <text evidence="6">Serine protease involved in intramembrane proteolysis.</text>
</comment>
<sequence length="699" mass="75362">MPRRGETAVVPIDVAGGGGGQERPKSERQRSHGPGHHGRQHRGRPPPPPPPPVFRPFRRWVPFLVPLFIVANVVLFVLTMYVNDCPAHAQAAGAAIGGSVGESATAQGCWLAPELGRFAFQSLKENPLVGPSSATLLKMGALETSKVTKDHEGWRLVTCIWLHAGVVHILANMLSLLLIGIRLEKEFGFLRIGTLYVISGIGGSLLSALFMVSNISVGASGALFGLLGSMLSELITNWTIYENKVDCQIYVLLSQIIQNSMFLILFLFSKNQFAALLTLVMIIVINLAVGILPHVDNFAHLGGFTSGFCLGFVLLMRPQFGYINQKNSPLGFPMGVTKRKFKTYQIILLVIATVILISGFTIGLVLLFQGFNASEHCSWCHYLSCVPTKKWSCNAPNNYCMSSQLGNQLNLTCESTGKTATYVLSNPNNTEAIKNLHAACHALSLAVESRLQYCSRTPLPAKWAHLAWGPRGSDSFRALQGAAAAAAAAPLAARLHLLENILHHLCRSSLPPFPEVPELIHGLPSLMTVLFELPEGVLHSAADTVAFTSELGMEPAALLLCLLGQLGRLLDLGLQELLPPLVVIGHGAQRGGDPLLVLLDVLHTPRRGAGLADSLRNFPTAPSPSRSSSPAGHPNTRPPAPDSCRRHSPLPAPAKWKPSDMASRSPVQLLPKWSSKKKCWLASSSSWSMVVATPAAKRC</sequence>
<dbReference type="InterPro" id="IPR002610">
    <property type="entry name" value="Peptidase_S54_rhomboid-like"/>
</dbReference>
<evidence type="ECO:0000313" key="10">
    <source>
        <dbReference type="Proteomes" id="UP001341281"/>
    </source>
</evidence>
<dbReference type="PANTHER" id="PTHR22936">
    <property type="entry name" value="RHOMBOID-RELATED"/>
    <property type="match status" value="1"/>
</dbReference>
<protein>
    <recommendedName>
        <fullName evidence="6">RHOMBOID-like protein</fullName>
        <ecNumber evidence="6">3.4.21.105</ecNumber>
    </recommendedName>
</protein>
<feature type="transmembrane region" description="Helical" evidence="6">
    <location>
        <begin position="195"/>
        <end position="228"/>
    </location>
</feature>
<feature type="domain" description="Peptidase S54 rhomboid" evidence="8">
    <location>
        <begin position="151"/>
        <end position="316"/>
    </location>
</feature>
<evidence type="ECO:0000313" key="9">
    <source>
        <dbReference type="EMBL" id="WVZ72242.1"/>
    </source>
</evidence>
<accession>A0AAQ3TIW7</accession>
<feature type="transmembrane region" description="Helical" evidence="6">
    <location>
        <begin position="273"/>
        <end position="292"/>
    </location>
</feature>
<feature type="transmembrane region" description="Helical" evidence="6">
    <location>
        <begin position="298"/>
        <end position="316"/>
    </location>
</feature>
<dbReference type="Gene3D" id="1.20.1540.10">
    <property type="entry name" value="Rhomboid-like"/>
    <property type="match status" value="1"/>
</dbReference>
<gene>
    <name evidence="9" type="ORF">U9M48_020736</name>
</gene>
<evidence type="ECO:0000256" key="4">
    <source>
        <dbReference type="ARBA" id="ARBA00022989"/>
    </source>
</evidence>
<dbReference type="SUPFAM" id="SSF144091">
    <property type="entry name" value="Rhomboid-like"/>
    <property type="match status" value="1"/>
</dbReference>
<feature type="transmembrane region" description="Helical" evidence="6">
    <location>
        <begin position="248"/>
        <end position="268"/>
    </location>
</feature>
<keyword evidence="5 6" id="KW-0472">Membrane</keyword>
<dbReference type="PANTHER" id="PTHR22936:SF107">
    <property type="entry name" value="RHOMBOID-LIKE PROTEIN 1"/>
    <property type="match status" value="1"/>
</dbReference>
<feature type="compositionally biased region" description="Basic residues" evidence="7">
    <location>
        <begin position="31"/>
        <end position="44"/>
    </location>
</feature>
<evidence type="ECO:0000256" key="1">
    <source>
        <dbReference type="ARBA" id="ARBA00004141"/>
    </source>
</evidence>
<feature type="region of interest" description="Disordered" evidence="7">
    <location>
        <begin position="1"/>
        <end position="51"/>
    </location>
</feature>
<reference evidence="9 10" key="1">
    <citation type="submission" date="2024-02" db="EMBL/GenBank/DDBJ databases">
        <title>High-quality chromosome-scale genome assembly of Pensacola bahiagrass (Paspalum notatum Flugge var. saurae).</title>
        <authorList>
            <person name="Vega J.M."/>
            <person name="Podio M."/>
            <person name="Orjuela J."/>
            <person name="Siena L.A."/>
            <person name="Pessino S.C."/>
            <person name="Combes M.C."/>
            <person name="Mariac C."/>
            <person name="Albertini E."/>
            <person name="Pupilli F."/>
            <person name="Ortiz J.P.A."/>
            <person name="Leblanc O."/>
        </authorList>
    </citation>
    <scope>NUCLEOTIDE SEQUENCE [LARGE SCALE GENOMIC DNA]</scope>
    <source>
        <strain evidence="9">R1</strain>
        <tissue evidence="9">Leaf</tissue>
    </source>
</reference>
<evidence type="ECO:0000256" key="6">
    <source>
        <dbReference type="RuleBase" id="RU362115"/>
    </source>
</evidence>
<feature type="region of interest" description="Disordered" evidence="7">
    <location>
        <begin position="612"/>
        <end position="668"/>
    </location>
</feature>
<evidence type="ECO:0000256" key="3">
    <source>
        <dbReference type="ARBA" id="ARBA00022692"/>
    </source>
</evidence>
<dbReference type="Proteomes" id="UP001341281">
    <property type="component" value="Chromosome 04"/>
</dbReference>
<keyword evidence="4 6" id="KW-1133">Transmembrane helix</keyword>
<keyword evidence="6" id="KW-0645">Protease</keyword>
<dbReference type="AlphaFoldDB" id="A0AAQ3TIW7"/>
<feature type="transmembrane region" description="Helical" evidence="6">
    <location>
        <begin position="60"/>
        <end position="82"/>
    </location>
</feature>
<keyword evidence="6" id="KW-0720">Serine protease</keyword>
<keyword evidence="6" id="KW-0378">Hydrolase</keyword>
<keyword evidence="3 6" id="KW-0812">Transmembrane</keyword>
<dbReference type="InterPro" id="IPR035952">
    <property type="entry name" value="Rhomboid-like_sf"/>
</dbReference>
<proteinExistence type="inferred from homology"/>
<evidence type="ECO:0000256" key="5">
    <source>
        <dbReference type="ARBA" id="ARBA00023136"/>
    </source>
</evidence>
<dbReference type="Pfam" id="PF01694">
    <property type="entry name" value="Rhomboid"/>
    <property type="match status" value="1"/>
</dbReference>
<keyword evidence="10" id="KW-1185">Reference proteome</keyword>
<dbReference type="EMBL" id="CP144748">
    <property type="protein sequence ID" value="WVZ72242.1"/>
    <property type="molecule type" value="Genomic_DNA"/>
</dbReference>
<name>A0AAQ3TIW7_PASNO</name>
<comment type="similarity">
    <text evidence="2 6">Belongs to the peptidase S54 family.</text>
</comment>
<evidence type="ECO:0000256" key="2">
    <source>
        <dbReference type="ARBA" id="ARBA00009045"/>
    </source>
</evidence>
<evidence type="ECO:0000259" key="8">
    <source>
        <dbReference type="Pfam" id="PF01694"/>
    </source>
</evidence>
<evidence type="ECO:0000256" key="7">
    <source>
        <dbReference type="SAM" id="MobiDB-lite"/>
    </source>
</evidence>
<dbReference type="GO" id="GO:0004252">
    <property type="term" value="F:serine-type endopeptidase activity"/>
    <property type="evidence" value="ECO:0007669"/>
    <property type="project" value="InterPro"/>
</dbReference>
<feature type="transmembrane region" description="Helical" evidence="6">
    <location>
        <begin position="160"/>
        <end position="183"/>
    </location>
</feature>
<dbReference type="GO" id="GO:0006508">
    <property type="term" value="P:proteolysis"/>
    <property type="evidence" value="ECO:0007669"/>
    <property type="project" value="UniProtKB-KW"/>
</dbReference>
<organism evidence="9 10">
    <name type="scientific">Paspalum notatum var. saurae</name>
    <dbReference type="NCBI Taxonomy" id="547442"/>
    <lineage>
        <taxon>Eukaryota</taxon>
        <taxon>Viridiplantae</taxon>
        <taxon>Streptophyta</taxon>
        <taxon>Embryophyta</taxon>
        <taxon>Tracheophyta</taxon>
        <taxon>Spermatophyta</taxon>
        <taxon>Magnoliopsida</taxon>
        <taxon>Liliopsida</taxon>
        <taxon>Poales</taxon>
        <taxon>Poaceae</taxon>
        <taxon>PACMAD clade</taxon>
        <taxon>Panicoideae</taxon>
        <taxon>Andropogonodae</taxon>
        <taxon>Paspaleae</taxon>
        <taxon>Paspalinae</taxon>
        <taxon>Paspalum</taxon>
    </lineage>
</organism>
<comment type="catalytic activity">
    <reaction evidence="6">
        <text>Cleaves type-1 transmembrane domains using a catalytic dyad composed of serine and histidine that are contributed by different transmembrane domains.</text>
        <dbReference type="EC" id="3.4.21.105"/>
    </reaction>
</comment>